<feature type="domain" description="Fringe-like glycosyltransferase" evidence="12">
    <location>
        <begin position="27"/>
        <end position="135"/>
    </location>
</feature>
<evidence type="ECO:0000256" key="11">
    <source>
        <dbReference type="ARBA" id="ARBA00023136"/>
    </source>
</evidence>
<keyword evidence="7" id="KW-0812">Transmembrane</keyword>
<gene>
    <name evidence="13" type="ORF">DILT_LOCUS590</name>
</gene>
<dbReference type="SMR" id="A0A3P6Q3M8"/>
<evidence type="ECO:0000256" key="4">
    <source>
        <dbReference type="ARBA" id="ARBA00012557"/>
    </source>
</evidence>
<dbReference type="EMBL" id="UYRU01002626">
    <property type="protein sequence ID" value="VDK34505.1"/>
    <property type="molecule type" value="Genomic_DNA"/>
</dbReference>
<evidence type="ECO:0000256" key="10">
    <source>
        <dbReference type="ARBA" id="ARBA00022989"/>
    </source>
</evidence>
<evidence type="ECO:0000256" key="5">
    <source>
        <dbReference type="ARBA" id="ARBA00022676"/>
    </source>
</evidence>
<dbReference type="GO" id="GO:0016263">
    <property type="term" value="F:glycoprotein-N-acetylgalactosamine 3-beta-galactosyltransferase activity"/>
    <property type="evidence" value="ECO:0007669"/>
    <property type="project" value="UniProtKB-EC"/>
</dbReference>
<dbReference type="InterPro" id="IPR026050">
    <property type="entry name" value="C1GALT1/C1GALT1_chp1"/>
</dbReference>
<evidence type="ECO:0000256" key="6">
    <source>
        <dbReference type="ARBA" id="ARBA00022679"/>
    </source>
</evidence>
<name>A0A3P6Q3M8_DIBLA</name>
<evidence type="ECO:0000256" key="2">
    <source>
        <dbReference type="ARBA" id="ARBA00004922"/>
    </source>
</evidence>
<evidence type="ECO:0000313" key="14">
    <source>
        <dbReference type="Proteomes" id="UP000281553"/>
    </source>
</evidence>
<dbReference type="AlphaFoldDB" id="A0A3P6Q3M8"/>
<accession>A0A3P6Q3M8</accession>
<keyword evidence="9" id="KW-0735">Signal-anchor</keyword>
<dbReference type="EC" id="2.4.1.122" evidence="4"/>
<comment type="pathway">
    <text evidence="2">Protein modification; protein glycosylation.</text>
</comment>
<evidence type="ECO:0000256" key="3">
    <source>
        <dbReference type="ARBA" id="ARBA00006462"/>
    </source>
</evidence>
<dbReference type="OrthoDB" id="414175at2759"/>
<dbReference type="Proteomes" id="UP000281553">
    <property type="component" value="Unassembled WGS sequence"/>
</dbReference>
<proteinExistence type="inferred from homology"/>
<keyword evidence="5" id="KW-0328">Glycosyltransferase</keyword>
<keyword evidence="14" id="KW-1185">Reference proteome</keyword>
<keyword evidence="6" id="KW-0808">Transferase</keyword>
<comment type="subcellular location">
    <subcellularLocation>
        <location evidence="1">Membrane</location>
        <topology evidence="1">Single-pass type II membrane protein</topology>
    </subcellularLocation>
</comment>
<evidence type="ECO:0000259" key="12">
    <source>
        <dbReference type="Pfam" id="PF02434"/>
    </source>
</evidence>
<sequence length="141" mass="16393">MKFDDKESGHHEGESVLADQLKQTVRVYCFILTTPDAKDKKAVHVKATWAQRFNGFEFISSENDPSLPALKAVEKESRSVLWQKTIFGMKNAYRKHFENFDFFMKADDDTYVIVENLRLLLSKLNPQDPIILGRHFKVSRL</sequence>
<evidence type="ECO:0000313" key="13">
    <source>
        <dbReference type="EMBL" id="VDK34505.1"/>
    </source>
</evidence>
<evidence type="ECO:0000256" key="1">
    <source>
        <dbReference type="ARBA" id="ARBA00004606"/>
    </source>
</evidence>
<dbReference type="UniPathway" id="UPA00378"/>
<dbReference type="GO" id="GO:0016020">
    <property type="term" value="C:membrane"/>
    <property type="evidence" value="ECO:0007669"/>
    <property type="project" value="UniProtKB-SubCell"/>
</dbReference>
<dbReference type="InterPro" id="IPR003378">
    <property type="entry name" value="Fringe-like_glycosylTrfase"/>
</dbReference>
<evidence type="ECO:0000256" key="8">
    <source>
        <dbReference type="ARBA" id="ARBA00022741"/>
    </source>
</evidence>
<dbReference type="Gene3D" id="3.90.550.50">
    <property type="match status" value="1"/>
</dbReference>
<protein>
    <recommendedName>
        <fullName evidence="4">N-acetylgalactosaminide beta-1,3-galactosyltransferase</fullName>
        <ecNumber evidence="4">2.4.1.122</ecNumber>
    </recommendedName>
</protein>
<organism evidence="13 14">
    <name type="scientific">Dibothriocephalus latus</name>
    <name type="common">Fish tapeworm</name>
    <name type="synonym">Diphyllobothrium latum</name>
    <dbReference type="NCBI Taxonomy" id="60516"/>
    <lineage>
        <taxon>Eukaryota</taxon>
        <taxon>Metazoa</taxon>
        <taxon>Spiralia</taxon>
        <taxon>Lophotrochozoa</taxon>
        <taxon>Platyhelminthes</taxon>
        <taxon>Cestoda</taxon>
        <taxon>Eucestoda</taxon>
        <taxon>Diphyllobothriidea</taxon>
        <taxon>Diphyllobothriidae</taxon>
        <taxon>Dibothriocephalus</taxon>
    </lineage>
</organism>
<dbReference type="PANTHER" id="PTHR23033:SF14">
    <property type="entry name" value="GLYCOPROTEIN-N-ACETYLGALACTOSAMINE 3-BETA-GALACTOSYLTRANSFERASE 1-RELATED"/>
    <property type="match status" value="1"/>
</dbReference>
<dbReference type="GO" id="GO:0000166">
    <property type="term" value="F:nucleotide binding"/>
    <property type="evidence" value="ECO:0007669"/>
    <property type="project" value="UniProtKB-KW"/>
</dbReference>
<evidence type="ECO:0000256" key="9">
    <source>
        <dbReference type="ARBA" id="ARBA00022968"/>
    </source>
</evidence>
<keyword evidence="11" id="KW-0472">Membrane</keyword>
<reference evidence="13 14" key="1">
    <citation type="submission" date="2018-11" db="EMBL/GenBank/DDBJ databases">
        <authorList>
            <consortium name="Pathogen Informatics"/>
        </authorList>
    </citation>
    <scope>NUCLEOTIDE SEQUENCE [LARGE SCALE GENOMIC DNA]</scope>
</reference>
<comment type="similarity">
    <text evidence="3">Belongs to the glycosyltransferase 31 family. Beta3-Gal-T subfamily.</text>
</comment>
<keyword evidence="8" id="KW-0547">Nucleotide-binding</keyword>
<evidence type="ECO:0000256" key="7">
    <source>
        <dbReference type="ARBA" id="ARBA00022692"/>
    </source>
</evidence>
<keyword evidence="10" id="KW-1133">Transmembrane helix</keyword>
<dbReference type="Pfam" id="PF02434">
    <property type="entry name" value="Fringe"/>
    <property type="match status" value="1"/>
</dbReference>
<dbReference type="PANTHER" id="PTHR23033">
    <property type="entry name" value="BETA1,3-GALACTOSYLTRANSFERASE"/>
    <property type="match status" value="1"/>
</dbReference>